<organism evidence="1 2">
    <name type="scientific">Synechococcus phage S-SRM01</name>
    <dbReference type="NCBI Taxonomy" id="2781608"/>
    <lineage>
        <taxon>Viruses</taxon>
        <taxon>Duplodnaviria</taxon>
        <taxon>Heunggongvirae</taxon>
        <taxon>Uroviricota</taxon>
        <taxon>Caudoviricetes</taxon>
        <taxon>Pantevenvirales</taxon>
        <taxon>Kyanoviridae</taxon>
        <taxon>Serangoonvirus</taxon>
        <taxon>Serangoonvirus essarone</taxon>
    </lineage>
</organism>
<sequence>MNKPYLLIAGENFYPSRDTGDWIGCFSTYEEAKAQVEPKKPKGYTVNGWEWGCDWYKIVDLREWTE</sequence>
<dbReference type="Proteomes" id="UP000664915">
    <property type="component" value="Segment"/>
</dbReference>
<accession>A0A879R3G9</accession>
<reference evidence="1" key="1">
    <citation type="submission" date="2020-09" db="EMBL/GenBank/DDBJ databases">
        <authorList>
            <person name="Zhang D."/>
            <person name="Hatherill J.R."/>
            <person name="Ramirez J.F."/>
            <person name="Edinger B."/>
            <person name="Balarin R."/>
            <person name="Sullivan A."/>
            <person name="Humpal K.M."/>
            <person name="Guseva A."/>
            <person name="Butela K.A."/>
            <person name="Garlena R.A."/>
            <person name="Russell D.A."/>
            <person name="Pope W.H."/>
            <person name="Jacobs-Sera D."/>
            <person name="Hatfull G.F."/>
        </authorList>
    </citation>
    <scope>NUCLEOTIDE SEQUENCE</scope>
</reference>
<dbReference type="KEGG" id="vg:77946263"/>
<protein>
    <submittedName>
        <fullName evidence="1">Uncharacterized protein</fullName>
    </submittedName>
</protein>
<dbReference type="RefSeq" id="YP_010670068.1">
    <property type="nucleotide sequence ID" value="NC_070963.1"/>
</dbReference>
<dbReference type="EMBL" id="MW015081">
    <property type="protein sequence ID" value="QPX48058.1"/>
    <property type="molecule type" value="Genomic_DNA"/>
</dbReference>
<evidence type="ECO:0000313" key="1">
    <source>
        <dbReference type="EMBL" id="QPX48058.1"/>
    </source>
</evidence>
<keyword evidence="2" id="KW-1185">Reference proteome</keyword>
<dbReference type="GeneID" id="77946263"/>
<proteinExistence type="predicted"/>
<name>A0A879R3G9_9CAUD</name>
<evidence type="ECO:0000313" key="2">
    <source>
        <dbReference type="Proteomes" id="UP000664915"/>
    </source>
</evidence>